<feature type="region of interest" description="Disordered" evidence="1">
    <location>
        <begin position="356"/>
        <end position="375"/>
    </location>
</feature>
<keyword evidence="2" id="KW-0812">Transmembrane</keyword>
<accession>A0A2X0R8D9</accession>
<dbReference type="Pfam" id="PF05359">
    <property type="entry name" value="DUF748"/>
    <property type="match status" value="2"/>
</dbReference>
<dbReference type="PANTHER" id="PTHR30441">
    <property type="entry name" value="DUF748 DOMAIN-CONTAINING PROTEIN"/>
    <property type="match status" value="1"/>
</dbReference>
<feature type="compositionally biased region" description="Polar residues" evidence="1">
    <location>
        <begin position="810"/>
        <end position="821"/>
    </location>
</feature>
<keyword evidence="2" id="KW-1133">Transmembrane helix</keyword>
<evidence type="ECO:0000256" key="1">
    <source>
        <dbReference type="SAM" id="MobiDB-lite"/>
    </source>
</evidence>
<dbReference type="GO" id="GO:0005886">
    <property type="term" value="C:plasma membrane"/>
    <property type="evidence" value="ECO:0007669"/>
    <property type="project" value="TreeGrafter"/>
</dbReference>
<dbReference type="Gene3D" id="3.30.1330.60">
    <property type="entry name" value="OmpA-like domain"/>
    <property type="match status" value="1"/>
</dbReference>
<organism evidence="3">
    <name type="scientific">Candidatus Nitrotoga fabula</name>
    <dbReference type="NCBI Taxonomy" id="2182327"/>
    <lineage>
        <taxon>Bacteria</taxon>
        <taxon>Pseudomonadati</taxon>
        <taxon>Pseudomonadota</taxon>
        <taxon>Betaproteobacteria</taxon>
        <taxon>Nitrosomonadales</taxon>
        <taxon>Gallionellaceae</taxon>
        <taxon>Candidatus Nitrotoga</taxon>
    </lineage>
</organism>
<dbReference type="InterPro" id="IPR008023">
    <property type="entry name" value="DUF748"/>
</dbReference>
<feature type="transmembrane region" description="Helical" evidence="2">
    <location>
        <begin position="21"/>
        <end position="43"/>
    </location>
</feature>
<feature type="region of interest" description="Disordered" evidence="1">
    <location>
        <begin position="807"/>
        <end position="857"/>
    </location>
</feature>
<evidence type="ECO:0000313" key="3">
    <source>
        <dbReference type="EMBL" id="SPS06332.1"/>
    </source>
</evidence>
<evidence type="ECO:0000256" key="2">
    <source>
        <dbReference type="SAM" id="Phobius"/>
    </source>
</evidence>
<dbReference type="InterPro" id="IPR036737">
    <property type="entry name" value="OmpA-like_sf"/>
</dbReference>
<proteinExistence type="predicted"/>
<gene>
    <name evidence="3" type="ORF">NITFAB_1922</name>
</gene>
<sequence>MTPTAMNKLALNLTPERKRRLLSAGRIAAIVFIVFCALLFFVGPPIVKSFVAKKIGEEIGRRVDFGEVSINPFGLTATIRDISVYEPDQRAKILAIDELHANLSTASIIHLAPVVNEIRIGKPVVRIVRTGENLFNFSDIVNRILEKLAKQKPDETPSYFSFNNISIQQGRIDYDDRVLKSRHAISDLNLSIPFLSNLPHNVKIFTLPAFSAKINGTPLVIKGKSKPFTSSIETFVQINLDGLVLPAYMPFVPIPLNFELTSGLLDTRLNLGFEQTSSSKKVVLSGQAGIRKLHLQEKSGAPLIQWDKLSVVLDRVEPLNNLARLRQIKLEGPDIEVSRMKDGSFNLLHAFKLPATGRDSKPAASRPTPEKSQPQPFVFSLERAEIVNGRLSWGDGTTDPAFGPAALVVKRMDASLSKLRTDIDFPAQIDVRMETEAGEILSHQGTLSFRRNSMQGEVVITSLKPQNLRPYFAPFFTADLGATLLDAKLPYQLAWPDAGTNLLLTHASARLHNLQIKLPKEKSNSISASDIAFDGLEFDLARQIATLDGVIVNAAKIRVKRDPDGKIDLMSMLADRSRSGKQPATENGTSVASRPWQAALKQLKIEQSDIQFADEQVASRNEGKPAVQQLSNIDMTLGNLALVPQGTAASPSPLSLKLSHNKRGTLSANGSLTLSPFGANLQIDGKRMAVNAFQPYFADQINAVFTSGSIGAKGKLMLQLPEHRPVRASYAGSLNLADIHTLDKITGDDFVSWKSLYFGNVNAQVNTQKNPLAISLGNIALSDFYARIIVNTDGHLNLQDILVKNDQDGKSTPTSLTQSAPSPGKLPPAEGLPGSSMPARAAQQEQSAGKVEGSQNADSRPLIRIGQITLQDGKINFTDNFIKPSYTANLTGLAGSVSKVASDDPTPADVIMNGKIDDDGSLAITGKLNPLGAQLFLDLVANAKGIELTRLAPYSAKYAGYPVTKGKLSLDVKYNIQNGKLDASNNVFIDQLTFGEKVDSPDATKLPVLLAVALLKNSRGEIDINLPISGSLSDPEFSIGGLIFKVIINLLTKAIISPFSLLAAALGGGDELAYVEFEPGLSNLSPATETRLATLSKALNDRPALKLEIMGRYDPVTDLDGARRVYIANKVKAQKILKLKLDGEESVNSEEVTVGPDEYVKYLKLAYKAESFSKPRNFIGLPKSIPAKEMENLMYINAPIGENELKALAERRALAVKRHLEERGKVSNERMFLVTPGKVTKEKTDQGKPNRVDFVLKP</sequence>
<protein>
    <recommendedName>
        <fullName evidence="4">DUF748 domain-containing protein</fullName>
    </recommendedName>
</protein>
<dbReference type="EMBL" id="LS423452">
    <property type="protein sequence ID" value="SPS06332.1"/>
    <property type="molecule type" value="Genomic_DNA"/>
</dbReference>
<dbReference type="AlphaFoldDB" id="A0A2X0R8D9"/>
<evidence type="ECO:0008006" key="4">
    <source>
        <dbReference type="Google" id="ProtNLM"/>
    </source>
</evidence>
<name>A0A2X0R8D9_9PROT</name>
<dbReference type="GO" id="GO:0090313">
    <property type="term" value="P:regulation of protein targeting to membrane"/>
    <property type="evidence" value="ECO:0007669"/>
    <property type="project" value="TreeGrafter"/>
</dbReference>
<reference evidence="3" key="1">
    <citation type="submission" date="2018-05" db="EMBL/GenBank/DDBJ databases">
        <authorList>
            <person name="Lanie J.A."/>
            <person name="Ng W.-L."/>
            <person name="Kazmierczak K.M."/>
            <person name="Andrzejewski T.M."/>
            <person name="Davidsen T.M."/>
            <person name="Wayne K.J."/>
            <person name="Tettelin H."/>
            <person name="Glass J.I."/>
            <person name="Rusch D."/>
            <person name="Podicherti R."/>
            <person name="Tsui H.-C.T."/>
            <person name="Winkler M.E."/>
        </authorList>
    </citation>
    <scope>NUCLEOTIDE SEQUENCE</scope>
    <source>
        <strain evidence="3">KNB</strain>
    </source>
</reference>
<keyword evidence="2" id="KW-0472">Membrane</keyword>
<feature type="compositionally biased region" description="Polar residues" evidence="1">
    <location>
        <begin position="843"/>
        <end position="857"/>
    </location>
</feature>
<dbReference type="InterPro" id="IPR052894">
    <property type="entry name" value="AsmA-related"/>
</dbReference>
<dbReference type="PANTHER" id="PTHR30441:SF8">
    <property type="entry name" value="DUF748 DOMAIN-CONTAINING PROTEIN"/>
    <property type="match status" value="1"/>
</dbReference>